<dbReference type="GO" id="GO:0016740">
    <property type="term" value="F:transferase activity"/>
    <property type="evidence" value="ECO:0007669"/>
    <property type="project" value="UniProtKB-KW"/>
</dbReference>
<reference evidence="2 3" key="1">
    <citation type="journal article" date="2016" name="Int. J. Syst. Evol. Microbiol.">
        <title>Proposal of Mucilaginibacter phyllosphaerae sp. nov. isolated from the phyllosphere of Galium album.</title>
        <authorList>
            <person name="Aydogan E.L."/>
            <person name="Busse H.J."/>
            <person name="Moser G."/>
            <person name="Muller C."/>
            <person name="Kampfer P."/>
            <person name="Glaeser S.P."/>
        </authorList>
    </citation>
    <scope>NUCLEOTIDE SEQUENCE [LARGE SCALE GENOMIC DNA]</scope>
    <source>
        <strain evidence="2 3">PP-F2FG21</strain>
    </source>
</reference>
<dbReference type="RefSeq" id="WP_134335846.1">
    <property type="nucleotide sequence ID" value="NZ_BMCZ01000004.1"/>
</dbReference>
<dbReference type="SUPFAM" id="SSF53448">
    <property type="entry name" value="Nucleotide-diphospho-sugar transferases"/>
    <property type="match status" value="1"/>
</dbReference>
<dbReference type="Pfam" id="PF00535">
    <property type="entry name" value="Glycos_transf_2"/>
    <property type="match status" value="1"/>
</dbReference>
<dbReference type="InterPro" id="IPR001173">
    <property type="entry name" value="Glyco_trans_2-like"/>
</dbReference>
<comment type="caution">
    <text evidence="2">The sequence shown here is derived from an EMBL/GenBank/DDBJ whole genome shotgun (WGS) entry which is preliminary data.</text>
</comment>
<dbReference type="Proteomes" id="UP000297248">
    <property type="component" value="Unassembled WGS sequence"/>
</dbReference>
<dbReference type="InterPro" id="IPR050834">
    <property type="entry name" value="Glycosyltransf_2"/>
</dbReference>
<protein>
    <submittedName>
        <fullName evidence="2">Glycosyltransferase</fullName>
    </submittedName>
</protein>
<organism evidence="2 3">
    <name type="scientific">Mucilaginibacter phyllosphaerae</name>
    <dbReference type="NCBI Taxonomy" id="1812349"/>
    <lineage>
        <taxon>Bacteria</taxon>
        <taxon>Pseudomonadati</taxon>
        <taxon>Bacteroidota</taxon>
        <taxon>Sphingobacteriia</taxon>
        <taxon>Sphingobacteriales</taxon>
        <taxon>Sphingobacteriaceae</taxon>
        <taxon>Mucilaginibacter</taxon>
    </lineage>
</organism>
<accession>A0A4Y8AI42</accession>
<dbReference type="Gene3D" id="3.90.550.10">
    <property type="entry name" value="Spore Coat Polysaccharide Biosynthesis Protein SpsA, Chain A"/>
    <property type="match status" value="1"/>
</dbReference>
<proteinExistence type="predicted"/>
<evidence type="ECO:0000313" key="2">
    <source>
        <dbReference type="EMBL" id="TEW67811.1"/>
    </source>
</evidence>
<name>A0A4Y8AI42_9SPHI</name>
<dbReference type="AlphaFoldDB" id="A0A4Y8AI42"/>
<keyword evidence="2" id="KW-0808">Transferase</keyword>
<feature type="domain" description="Glycosyltransferase 2-like" evidence="1">
    <location>
        <begin position="8"/>
        <end position="179"/>
    </location>
</feature>
<dbReference type="InterPro" id="IPR029044">
    <property type="entry name" value="Nucleotide-diphossugar_trans"/>
</dbReference>
<dbReference type="PANTHER" id="PTHR43685:SF2">
    <property type="entry name" value="GLYCOSYLTRANSFERASE 2-LIKE DOMAIN-CONTAINING PROTEIN"/>
    <property type="match status" value="1"/>
</dbReference>
<dbReference type="EMBL" id="SNQG01000002">
    <property type="protein sequence ID" value="TEW67811.1"/>
    <property type="molecule type" value="Genomic_DNA"/>
</dbReference>
<dbReference type="PANTHER" id="PTHR43685">
    <property type="entry name" value="GLYCOSYLTRANSFERASE"/>
    <property type="match status" value="1"/>
</dbReference>
<dbReference type="CDD" id="cd00761">
    <property type="entry name" value="Glyco_tranf_GTA_type"/>
    <property type="match status" value="1"/>
</dbReference>
<gene>
    <name evidence="2" type="ORF">E2R65_07430</name>
</gene>
<sequence>MVNKPGVSVIICCYNSSLLLEQTLLHIITQKTDEDVNYEVIIVDNASTDGTQQKAKEIWYKNNQGNINLNVIFEPTPGLANARQRGINEAKYEYLVFCDDDNRLDEYYLSNVVKLFNTHANAAVLGGNGTADFAKGFVQPTWFKAFYQSYATGALAANEGVVSSVYGAGMAVRKSVLKQLAGMCPMLLADRKQKQLTSGGDTEICLRARLAGYQILYSPELTFKHFLVPQRLTWPYLKKLHIGLAKSYMVINLYELALNNLPAKLPPFYWLKKTIYYWGIFFKYWPKHFAAYKKKEGAIEEIRHLMWKHIALVYMASNFKTIAIYRQIIELKNNLK</sequence>
<evidence type="ECO:0000313" key="3">
    <source>
        <dbReference type="Proteomes" id="UP000297248"/>
    </source>
</evidence>
<evidence type="ECO:0000259" key="1">
    <source>
        <dbReference type="Pfam" id="PF00535"/>
    </source>
</evidence>